<dbReference type="EC" id="5.1.99.6" evidence="19"/>
<dbReference type="Proteomes" id="UP000050956">
    <property type="component" value="Unassembled WGS sequence"/>
</dbReference>
<evidence type="ECO:0000259" key="20">
    <source>
        <dbReference type="PROSITE" id="PS51383"/>
    </source>
</evidence>
<feature type="domain" description="YjeF N-terminal" evidence="21">
    <location>
        <begin position="18"/>
        <end position="219"/>
    </location>
</feature>
<feature type="domain" description="YjeF C-terminal" evidence="20">
    <location>
        <begin position="229"/>
        <end position="496"/>
    </location>
</feature>
<keyword evidence="11 18" id="KW-0413">Isomerase</keyword>
<organism evidence="22 23">
    <name type="scientific">Stenotrophomonas ginsengisoli</name>
    <dbReference type="NCBI Taxonomy" id="336566"/>
    <lineage>
        <taxon>Bacteria</taxon>
        <taxon>Pseudomonadati</taxon>
        <taxon>Pseudomonadota</taxon>
        <taxon>Gammaproteobacteria</taxon>
        <taxon>Lysobacterales</taxon>
        <taxon>Lysobacteraceae</taxon>
        <taxon>Stenotrophomonas</taxon>
    </lineage>
</organism>
<dbReference type="SUPFAM" id="SSF53613">
    <property type="entry name" value="Ribokinase-like"/>
    <property type="match status" value="1"/>
</dbReference>
<dbReference type="AlphaFoldDB" id="A0A0R0D977"/>
<dbReference type="NCBIfam" id="TIGR00196">
    <property type="entry name" value="yjeF_cterm"/>
    <property type="match status" value="1"/>
</dbReference>
<comment type="similarity">
    <text evidence="3 19">In the N-terminal section; belongs to the NnrE/AIBP family.</text>
</comment>
<evidence type="ECO:0000256" key="14">
    <source>
        <dbReference type="ARBA" id="ARBA00025153"/>
    </source>
</evidence>
<comment type="function">
    <text evidence="14 19">Bifunctional enzyme that catalyzes the epimerization of the S- and R-forms of NAD(P)HX and the dehydration of the S-form of NAD(P)HX at the expense of ADP, which is converted to AMP. This allows the repair of both epimers of NAD(P)HX, a damaged form of NAD(P)H that is a result of enzymatic or heat-dependent hydration.</text>
</comment>
<dbReference type="Pfam" id="PF03853">
    <property type="entry name" value="YjeF_N"/>
    <property type="match status" value="1"/>
</dbReference>
<dbReference type="GO" id="GO:0046496">
    <property type="term" value="P:nicotinamide nucleotide metabolic process"/>
    <property type="evidence" value="ECO:0007669"/>
    <property type="project" value="UniProtKB-UniRule"/>
</dbReference>
<keyword evidence="10 17" id="KW-0520">NAD</keyword>
<keyword evidence="23" id="KW-1185">Reference proteome</keyword>
<evidence type="ECO:0000256" key="13">
    <source>
        <dbReference type="ARBA" id="ARBA00023268"/>
    </source>
</evidence>
<keyword evidence="12 17" id="KW-0456">Lyase</keyword>
<keyword evidence="22" id="KW-0418">Kinase</keyword>
<comment type="function">
    <text evidence="18">Catalyzes the epimerization of the S- and R-forms of NAD(P)HX, a damaged form of NAD(P)H that is a result of enzymatic or heat-dependent hydration. This is a prerequisite for the S-specific NAD(P)H-hydrate dehydratase to allow the repair of both epimers of NAD(P)HX.</text>
</comment>
<evidence type="ECO:0000256" key="4">
    <source>
        <dbReference type="ARBA" id="ARBA00009524"/>
    </source>
</evidence>
<dbReference type="GO" id="GO:0046872">
    <property type="term" value="F:metal ion binding"/>
    <property type="evidence" value="ECO:0007669"/>
    <property type="project" value="UniProtKB-UniRule"/>
</dbReference>
<dbReference type="PROSITE" id="PS51385">
    <property type="entry name" value="YJEF_N"/>
    <property type="match status" value="1"/>
</dbReference>
<dbReference type="CDD" id="cd01171">
    <property type="entry name" value="YXKO-related"/>
    <property type="match status" value="1"/>
</dbReference>
<evidence type="ECO:0000256" key="19">
    <source>
        <dbReference type="PIRNR" id="PIRNR017184"/>
    </source>
</evidence>
<feature type="binding site" evidence="17">
    <location>
        <position position="437"/>
    </location>
    <ligand>
        <name>AMP</name>
        <dbReference type="ChEBI" id="CHEBI:456215"/>
    </ligand>
</feature>
<keyword evidence="8 17" id="KW-0521">NADP</keyword>
<dbReference type="Gene3D" id="3.40.50.10260">
    <property type="entry name" value="YjeF N-terminal domain"/>
    <property type="match status" value="1"/>
</dbReference>
<dbReference type="STRING" id="336566.ABB30_02235"/>
<dbReference type="InterPro" id="IPR029056">
    <property type="entry name" value="Ribokinase-like"/>
</dbReference>
<evidence type="ECO:0000256" key="17">
    <source>
        <dbReference type="HAMAP-Rule" id="MF_01965"/>
    </source>
</evidence>
<dbReference type="InterPro" id="IPR036652">
    <property type="entry name" value="YjeF_N_dom_sf"/>
</dbReference>
<feature type="binding site" evidence="17">
    <location>
        <position position="264"/>
    </location>
    <ligand>
        <name>(6S)-NADPHX</name>
        <dbReference type="ChEBI" id="CHEBI:64076"/>
    </ligand>
</feature>
<evidence type="ECO:0000259" key="21">
    <source>
        <dbReference type="PROSITE" id="PS51385"/>
    </source>
</evidence>
<evidence type="ECO:0000256" key="1">
    <source>
        <dbReference type="ARBA" id="ARBA00000013"/>
    </source>
</evidence>
<evidence type="ECO:0000256" key="5">
    <source>
        <dbReference type="ARBA" id="ARBA00022723"/>
    </source>
</evidence>
<dbReference type="PATRIC" id="fig|336566.3.peg.2857"/>
<dbReference type="Pfam" id="PF01256">
    <property type="entry name" value="Carb_kinase"/>
    <property type="match status" value="1"/>
</dbReference>
<proteinExistence type="inferred from homology"/>
<dbReference type="GO" id="GO:0110051">
    <property type="term" value="P:metabolite repair"/>
    <property type="evidence" value="ECO:0007669"/>
    <property type="project" value="TreeGrafter"/>
</dbReference>
<dbReference type="HAMAP" id="MF_01965">
    <property type="entry name" value="NADHX_dehydratase"/>
    <property type="match status" value="1"/>
</dbReference>
<keyword evidence="7 17" id="KW-0067">ATP-binding</keyword>
<dbReference type="PROSITE" id="PS01050">
    <property type="entry name" value="YJEF_C_2"/>
    <property type="match status" value="1"/>
</dbReference>
<accession>A0A0R0D977</accession>
<dbReference type="PANTHER" id="PTHR12592">
    <property type="entry name" value="ATP-DEPENDENT (S)-NAD(P)H-HYDRATE DEHYDRATASE FAMILY MEMBER"/>
    <property type="match status" value="1"/>
</dbReference>
<comment type="catalytic activity">
    <reaction evidence="15 17 19">
        <text>(6S)-NADHX + ADP = AMP + phosphate + NADH + H(+)</text>
        <dbReference type="Rhea" id="RHEA:32223"/>
        <dbReference type="ChEBI" id="CHEBI:15378"/>
        <dbReference type="ChEBI" id="CHEBI:43474"/>
        <dbReference type="ChEBI" id="CHEBI:57945"/>
        <dbReference type="ChEBI" id="CHEBI:64074"/>
        <dbReference type="ChEBI" id="CHEBI:456215"/>
        <dbReference type="ChEBI" id="CHEBI:456216"/>
        <dbReference type="EC" id="4.2.1.136"/>
    </reaction>
</comment>
<evidence type="ECO:0000256" key="12">
    <source>
        <dbReference type="ARBA" id="ARBA00023239"/>
    </source>
</evidence>
<dbReference type="InterPro" id="IPR004443">
    <property type="entry name" value="YjeF_N_dom"/>
</dbReference>
<evidence type="ECO:0000256" key="16">
    <source>
        <dbReference type="ARBA" id="ARBA00049209"/>
    </source>
</evidence>
<dbReference type="GO" id="GO:0052856">
    <property type="term" value="F:NAD(P)HX epimerase activity"/>
    <property type="evidence" value="ECO:0007669"/>
    <property type="project" value="UniProtKB-UniRule"/>
</dbReference>
<dbReference type="SUPFAM" id="SSF64153">
    <property type="entry name" value="YjeF N-terminal domain-like"/>
    <property type="match status" value="1"/>
</dbReference>
<comment type="catalytic activity">
    <reaction evidence="1 18 19">
        <text>(6R)-NADHX = (6S)-NADHX</text>
        <dbReference type="Rhea" id="RHEA:32215"/>
        <dbReference type="ChEBI" id="CHEBI:64074"/>
        <dbReference type="ChEBI" id="CHEBI:64075"/>
        <dbReference type="EC" id="5.1.99.6"/>
    </reaction>
</comment>
<evidence type="ECO:0000256" key="9">
    <source>
        <dbReference type="ARBA" id="ARBA00022958"/>
    </source>
</evidence>
<keyword evidence="5 18" id="KW-0479">Metal-binding</keyword>
<evidence type="ECO:0000256" key="8">
    <source>
        <dbReference type="ARBA" id="ARBA00022857"/>
    </source>
</evidence>
<keyword evidence="9 18" id="KW-0630">Potassium</keyword>
<sequence>MHGCPERTMSELFDSACLRTVEAAAIAASGDDGWSLMQRAGQAAWSSLRRRWPQAGRVLVLAGPGNNGGDGYVLARLALQDGCVVQVLALADAGPGTALARRACADYLASGGQLLPWRGQLPEADVVVDALLGLGLSRAPQGELAALIEQLNASAVPVLSIDLPSGVMADTGGVPGVAVQATQTVAMLLPSFGLYTGAALNHVGAVEVAGLEHGLTREQRGSPCAWRVGAGDLAALLPRRQRDWHKGRNGHVLLLGGNHGMGGAVLLAARAALRSGAGLVSVATCGVHVPALLASCAELMGFDAAAADMLKARLGAAGVLALGPGLGCDDWARALYAQVLASDLPKVLDADALNLLAAAPRPLAGSVITPHPGEAARLLGCRTADIQADRLAALHALVQRYDCAVVLKGAGSLVGAPQALPWLVDAGNPGMAVGGMGDVLTGVIAALLAQGLSPLQAARGGALLHAAAGDLAAGRHPYGMMPSDLMPHLRVLANPEDV</sequence>
<dbReference type="InterPro" id="IPR030677">
    <property type="entry name" value="Nnr"/>
</dbReference>
<evidence type="ECO:0000313" key="23">
    <source>
        <dbReference type="Proteomes" id="UP000050956"/>
    </source>
</evidence>
<comment type="catalytic activity">
    <reaction evidence="16 17 19">
        <text>(6S)-NADPHX + ADP = AMP + phosphate + NADPH + H(+)</text>
        <dbReference type="Rhea" id="RHEA:32235"/>
        <dbReference type="ChEBI" id="CHEBI:15378"/>
        <dbReference type="ChEBI" id="CHEBI:43474"/>
        <dbReference type="ChEBI" id="CHEBI:57783"/>
        <dbReference type="ChEBI" id="CHEBI:64076"/>
        <dbReference type="ChEBI" id="CHEBI:456215"/>
        <dbReference type="ChEBI" id="CHEBI:456216"/>
        <dbReference type="EC" id="4.2.1.136"/>
    </reaction>
</comment>
<name>A0A0R0D977_9GAMM</name>
<comment type="caution">
    <text evidence="22">The sequence shown here is derived from an EMBL/GenBank/DDBJ whole genome shotgun (WGS) entry which is preliminary data.</text>
</comment>
<keyword evidence="13" id="KW-0511">Multifunctional enzyme</keyword>
<gene>
    <name evidence="18" type="primary">nnrE</name>
    <name evidence="17" type="synonym">nnrD</name>
    <name evidence="22" type="ORF">ABB30_02235</name>
</gene>
<dbReference type="InterPro" id="IPR017953">
    <property type="entry name" value="Carbohydrate_kinase_pred_CS"/>
</dbReference>
<comment type="cofactor">
    <cofactor evidence="18 19">
        <name>K(+)</name>
        <dbReference type="ChEBI" id="CHEBI:29103"/>
    </cofactor>
    <text evidence="18 19">Binds 1 potassium ion per subunit.</text>
</comment>
<evidence type="ECO:0000256" key="6">
    <source>
        <dbReference type="ARBA" id="ARBA00022741"/>
    </source>
</evidence>
<evidence type="ECO:0000313" key="22">
    <source>
        <dbReference type="EMBL" id="KRG78876.1"/>
    </source>
</evidence>
<dbReference type="GO" id="GO:0052855">
    <property type="term" value="F:ADP-dependent NAD(P)H-hydrate dehydratase activity"/>
    <property type="evidence" value="ECO:0007669"/>
    <property type="project" value="UniProtKB-UniRule"/>
</dbReference>
<evidence type="ECO:0000256" key="3">
    <source>
        <dbReference type="ARBA" id="ARBA00006001"/>
    </source>
</evidence>
<dbReference type="HAMAP" id="MF_01966">
    <property type="entry name" value="NADHX_epimerase"/>
    <property type="match status" value="1"/>
</dbReference>
<comment type="caution">
    <text evidence="18">Lacks conserved residue(s) required for the propagation of feature annotation.</text>
</comment>
<dbReference type="InterPro" id="IPR000631">
    <property type="entry name" value="CARKD"/>
</dbReference>
<feature type="binding site" evidence="18">
    <location>
        <position position="162"/>
    </location>
    <ligand>
        <name>(6S)-NADPHX</name>
        <dbReference type="ChEBI" id="CHEBI:64076"/>
    </ligand>
</feature>
<feature type="binding site" evidence="17">
    <location>
        <position position="325"/>
    </location>
    <ligand>
        <name>(6S)-NADPHX</name>
        <dbReference type="ChEBI" id="CHEBI:64076"/>
    </ligand>
</feature>
<evidence type="ECO:0000256" key="7">
    <source>
        <dbReference type="ARBA" id="ARBA00022840"/>
    </source>
</evidence>
<dbReference type="Gene3D" id="3.40.1190.20">
    <property type="match status" value="1"/>
</dbReference>
<keyword evidence="22" id="KW-0808">Transferase</keyword>
<feature type="binding site" evidence="18">
    <location>
        <position position="129"/>
    </location>
    <ligand>
        <name>K(+)</name>
        <dbReference type="ChEBI" id="CHEBI:29103"/>
    </ligand>
</feature>
<dbReference type="PANTHER" id="PTHR12592:SF0">
    <property type="entry name" value="ATP-DEPENDENT (S)-NAD(P)H-HYDRATE DEHYDRATASE"/>
    <property type="match status" value="1"/>
</dbReference>
<dbReference type="GO" id="GO:0005524">
    <property type="term" value="F:ATP binding"/>
    <property type="evidence" value="ECO:0007669"/>
    <property type="project" value="UniProtKB-UniRule"/>
</dbReference>
<comment type="similarity">
    <text evidence="4 19">In the C-terminal section; belongs to the NnrD/CARKD family.</text>
</comment>
<comment type="similarity">
    <text evidence="17">Belongs to the NnrD/CARKD family.</text>
</comment>
<comment type="similarity">
    <text evidence="18">Belongs to the NnrE/AIBP family.</text>
</comment>
<dbReference type="PROSITE" id="PS51383">
    <property type="entry name" value="YJEF_C_3"/>
    <property type="match status" value="1"/>
</dbReference>
<feature type="binding site" evidence="17">
    <location>
        <position position="438"/>
    </location>
    <ligand>
        <name>(6S)-NADPHX</name>
        <dbReference type="ChEBI" id="CHEBI:64076"/>
    </ligand>
</feature>
<protein>
    <recommendedName>
        <fullName evidence="19">Bifunctional NAD(P)H-hydrate repair enzyme</fullName>
    </recommendedName>
    <alternativeName>
        <fullName evidence="19">Nicotinamide nucleotide repair protein</fullName>
    </alternativeName>
    <domain>
        <recommendedName>
            <fullName evidence="19">ADP-dependent (S)-NAD(P)H-hydrate dehydratase</fullName>
            <ecNumber evidence="19">4.2.1.136</ecNumber>
        </recommendedName>
        <alternativeName>
            <fullName evidence="19">ADP-dependent NAD(P)HX dehydratase</fullName>
        </alternativeName>
    </domain>
    <domain>
        <recommendedName>
            <fullName evidence="19">NAD(P)H-hydrate epimerase</fullName>
            <ecNumber evidence="19">5.1.99.6</ecNumber>
        </recommendedName>
    </domain>
</protein>
<feature type="binding site" evidence="17">
    <location>
        <begin position="408"/>
        <end position="412"/>
    </location>
    <ligand>
        <name>AMP</name>
        <dbReference type="ChEBI" id="CHEBI:456215"/>
    </ligand>
</feature>
<dbReference type="NCBIfam" id="TIGR00197">
    <property type="entry name" value="yjeF_nterm"/>
    <property type="match status" value="1"/>
</dbReference>
<keyword evidence="6 17" id="KW-0547">Nucleotide-binding</keyword>
<dbReference type="EC" id="4.2.1.136" evidence="19"/>
<comment type="function">
    <text evidence="17">Catalyzes the dehydration of the S-form of NAD(P)HX at the expense of ADP, which is converted to AMP. Together with NAD(P)HX epimerase, which catalyzes the epimerization of the S- and R-forms, the enzyme allows the repair of both epimers of NAD(P)HX, a damaged form of NAD(P)H that is a result of enzymatic or heat-dependent hydration.</text>
</comment>
<evidence type="ECO:0000256" key="15">
    <source>
        <dbReference type="ARBA" id="ARBA00048238"/>
    </source>
</evidence>
<feature type="binding site" evidence="18">
    <location>
        <position position="165"/>
    </location>
    <ligand>
        <name>K(+)</name>
        <dbReference type="ChEBI" id="CHEBI:29103"/>
    </ligand>
</feature>
<reference evidence="22 23" key="1">
    <citation type="submission" date="2015-05" db="EMBL/GenBank/DDBJ databases">
        <title>Genome sequencing and analysis of members of genus Stenotrophomonas.</title>
        <authorList>
            <person name="Patil P.P."/>
            <person name="Midha S."/>
            <person name="Patil P.B."/>
        </authorList>
    </citation>
    <scope>NUCLEOTIDE SEQUENCE [LARGE SCALE GENOMIC DNA]</scope>
    <source>
        <strain evidence="22 23">DSM 24757</strain>
    </source>
</reference>
<dbReference type="PIRSF" id="PIRSF017184">
    <property type="entry name" value="Nnr"/>
    <property type="match status" value="1"/>
</dbReference>
<dbReference type="EMBL" id="LDJM01000007">
    <property type="protein sequence ID" value="KRG78876.1"/>
    <property type="molecule type" value="Genomic_DNA"/>
</dbReference>
<dbReference type="GO" id="GO:0016301">
    <property type="term" value="F:kinase activity"/>
    <property type="evidence" value="ECO:0007669"/>
    <property type="project" value="UniProtKB-KW"/>
</dbReference>
<evidence type="ECO:0000256" key="11">
    <source>
        <dbReference type="ARBA" id="ARBA00023235"/>
    </source>
</evidence>
<feature type="binding site" evidence="18">
    <location>
        <begin position="133"/>
        <end position="139"/>
    </location>
    <ligand>
        <name>(6S)-NADPHX</name>
        <dbReference type="ChEBI" id="CHEBI:64076"/>
    </ligand>
</feature>
<evidence type="ECO:0000256" key="2">
    <source>
        <dbReference type="ARBA" id="ARBA00000909"/>
    </source>
</evidence>
<feature type="binding site" evidence="18">
    <location>
        <begin position="66"/>
        <end position="70"/>
    </location>
    <ligand>
        <name>(6S)-NADPHX</name>
        <dbReference type="ChEBI" id="CHEBI:64076"/>
    </ligand>
</feature>
<comment type="cofactor">
    <cofactor evidence="17">
        <name>Mg(2+)</name>
        <dbReference type="ChEBI" id="CHEBI:18420"/>
    </cofactor>
</comment>
<feature type="binding site" evidence="18">
    <location>
        <position position="67"/>
    </location>
    <ligand>
        <name>K(+)</name>
        <dbReference type="ChEBI" id="CHEBI:29103"/>
    </ligand>
</feature>
<evidence type="ECO:0000256" key="10">
    <source>
        <dbReference type="ARBA" id="ARBA00023027"/>
    </source>
</evidence>
<comment type="subunit">
    <text evidence="17">Homotetramer.</text>
</comment>
<feature type="binding site" evidence="17">
    <location>
        <position position="371"/>
    </location>
    <ligand>
        <name>(6S)-NADPHX</name>
        <dbReference type="ChEBI" id="CHEBI:64076"/>
    </ligand>
</feature>
<comment type="catalytic activity">
    <reaction evidence="2 18 19">
        <text>(6R)-NADPHX = (6S)-NADPHX</text>
        <dbReference type="Rhea" id="RHEA:32227"/>
        <dbReference type="ChEBI" id="CHEBI:64076"/>
        <dbReference type="ChEBI" id="CHEBI:64077"/>
        <dbReference type="EC" id="5.1.99.6"/>
    </reaction>
</comment>
<evidence type="ECO:0000256" key="18">
    <source>
        <dbReference type="HAMAP-Rule" id="MF_01966"/>
    </source>
</evidence>